<organism evidence="2 3">
    <name type="scientific">Corallococcus soli</name>
    <dbReference type="NCBI Taxonomy" id="2710757"/>
    <lineage>
        <taxon>Bacteria</taxon>
        <taxon>Pseudomonadati</taxon>
        <taxon>Myxococcota</taxon>
        <taxon>Myxococcia</taxon>
        <taxon>Myxococcales</taxon>
        <taxon>Cystobacterineae</taxon>
        <taxon>Myxococcaceae</taxon>
        <taxon>Corallococcus</taxon>
    </lineage>
</organism>
<sequence>MKPPEVTRPGALPRGVRWAASICLVLSALTGVLSCNEVSVLLEFEKHRTHQLEKAPTPGLLGNKDPAFTQRIVETQLSAMEHVREPRVVVLTGLTLVCTLLFFASRRLLRAPDGIPRDGFRQLIGTAGIFAAVLRTIDGAQWTVVAQRTSGVMVEGFKALPEFQDPIAADLLPLVPYLLIATSVVPTALVAGGFVLLAQYFRSEGVRDAIVTLDGTPEDP</sequence>
<dbReference type="PROSITE" id="PS51257">
    <property type="entry name" value="PROKAR_LIPOPROTEIN"/>
    <property type="match status" value="1"/>
</dbReference>
<feature type="transmembrane region" description="Helical" evidence="1">
    <location>
        <begin position="174"/>
        <end position="197"/>
    </location>
</feature>
<reference evidence="2 3" key="1">
    <citation type="submission" date="2020-02" db="EMBL/GenBank/DDBJ databases">
        <authorList>
            <person name="Babadi Z.K."/>
            <person name="Risdian C."/>
            <person name="Ebrahimipour G.H."/>
            <person name="Wink J."/>
        </authorList>
    </citation>
    <scope>NUCLEOTIDE SEQUENCE [LARGE SCALE GENOMIC DNA]</scope>
    <source>
        <strain evidence="2 3">ZKHCc1 1396</strain>
    </source>
</reference>
<evidence type="ECO:0000313" key="3">
    <source>
        <dbReference type="Proteomes" id="UP001516472"/>
    </source>
</evidence>
<protein>
    <recommendedName>
        <fullName evidence="4">DUF2975 domain-containing protein</fullName>
    </recommendedName>
</protein>
<evidence type="ECO:0000313" key="2">
    <source>
        <dbReference type="EMBL" id="MBE4748624.1"/>
    </source>
</evidence>
<dbReference type="Proteomes" id="UP001516472">
    <property type="component" value="Unassembled WGS sequence"/>
</dbReference>
<evidence type="ECO:0008006" key="4">
    <source>
        <dbReference type="Google" id="ProtNLM"/>
    </source>
</evidence>
<gene>
    <name evidence="2" type="ORF">G4177_10665</name>
</gene>
<keyword evidence="3" id="KW-1185">Reference proteome</keyword>
<dbReference type="EMBL" id="JAAIYO010000002">
    <property type="protein sequence ID" value="MBE4748624.1"/>
    <property type="molecule type" value="Genomic_DNA"/>
</dbReference>
<comment type="caution">
    <text evidence="2">The sequence shown here is derived from an EMBL/GenBank/DDBJ whole genome shotgun (WGS) entry which is preliminary data.</text>
</comment>
<dbReference type="RefSeq" id="WP_193348001.1">
    <property type="nucleotide sequence ID" value="NZ_CBCSIP010000091.1"/>
</dbReference>
<keyword evidence="1" id="KW-1133">Transmembrane helix</keyword>
<accession>A0ABR9PL32</accession>
<name>A0ABR9PL32_9BACT</name>
<keyword evidence="1" id="KW-0472">Membrane</keyword>
<keyword evidence="1" id="KW-0812">Transmembrane</keyword>
<evidence type="ECO:0000256" key="1">
    <source>
        <dbReference type="SAM" id="Phobius"/>
    </source>
</evidence>
<feature type="transmembrane region" description="Helical" evidence="1">
    <location>
        <begin position="88"/>
        <end position="108"/>
    </location>
</feature>
<proteinExistence type="predicted"/>